<dbReference type="SUPFAM" id="SSF48557">
    <property type="entry name" value="L-aspartase-like"/>
    <property type="match status" value="1"/>
</dbReference>
<accession>A0A7T8H2S9</accession>
<dbReference type="Pfam" id="PF00221">
    <property type="entry name" value="Lyase_aromatic"/>
    <property type="match status" value="1"/>
</dbReference>
<keyword evidence="2" id="KW-0456">Lyase</keyword>
<dbReference type="EMBL" id="CP045900">
    <property type="protein sequence ID" value="QQP42394.1"/>
    <property type="molecule type" value="Genomic_DNA"/>
</dbReference>
<dbReference type="AlphaFoldDB" id="A0A7T8H2S9"/>
<dbReference type="Gene3D" id="1.10.275.10">
    <property type="entry name" value="Fumarase/aspartase (N-terminal domain)"/>
    <property type="match status" value="1"/>
</dbReference>
<evidence type="ECO:0000256" key="1">
    <source>
        <dbReference type="ARBA" id="ARBA00007238"/>
    </source>
</evidence>
<protein>
    <submittedName>
        <fullName evidence="2">Histidine ammonia-lyase</fullName>
    </submittedName>
</protein>
<keyword evidence="3" id="KW-1185">Reference proteome</keyword>
<proteinExistence type="inferred from homology"/>
<name>A0A7T8H2S9_CALRO</name>
<sequence length="81" mass="8996">AGGKLELPDNYLHLDGCSLSTDDLLQLGKGCYKIRLTRESEEKVNEARKMVEDIVKGNQAVYGITTGFGKFARTFIESDKL</sequence>
<organism evidence="2 3">
    <name type="scientific">Caligus rogercresseyi</name>
    <name type="common">Sea louse</name>
    <dbReference type="NCBI Taxonomy" id="217165"/>
    <lineage>
        <taxon>Eukaryota</taxon>
        <taxon>Metazoa</taxon>
        <taxon>Ecdysozoa</taxon>
        <taxon>Arthropoda</taxon>
        <taxon>Crustacea</taxon>
        <taxon>Multicrustacea</taxon>
        <taxon>Hexanauplia</taxon>
        <taxon>Copepoda</taxon>
        <taxon>Siphonostomatoida</taxon>
        <taxon>Caligidae</taxon>
        <taxon>Caligus</taxon>
    </lineage>
</organism>
<feature type="non-terminal residue" evidence="2">
    <location>
        <position position="1"/>
    </location>
</feature>
<dbReference type="InterPro" id="IPR008948">
    <property type="entry name" value="L-Aspartase-like"/>
</dbReference>
<feature type="non-terminal residue" evidence="2">
    <location>
        <position position="81"/>
    </location>
</feature>
<reference evidence="3" key="1">
    <citation type="submission" date="2021-01" db="EMBL/GenBank/DDBJ databases">
        <title>Caligus Genome Assembly.</title>
        <authorList>
            <person name="Gallardo-Escarate C."/>
        </authorList>
    </citation>
    <scope>NUCLEOTIDE SEQUENCE [LARGE SCALE GENOMIC DNA]</scope>
</reference>
<dbReference type="InterPro" id="IPR024083">
    <property type="entry name" value="Fumarase/histidase_N"/>
</dbReference>
<dbReference type="GO" id="GO:0016829">
    <property type="term" value="F:lyase activity"/>
    <property type="evidence" value="ECO:0007669"/>
    <property type="project" value="UniProtKB-KW"/>
</dbReference>
<comment type="similarity">
    <text evidence="1">Belongs to the PAL/histidase family.</text>
</comment>
<dbReference type="InterPro" id="IPR001106">
    <property type="entry name" value="Aromatic_Lyase"/>
</dbReference>
<evidence type="ECO:0000313" key="2">
    <source>
        <dbReference type="EMBL" id="QQP42394.1"/>
    </source>
</evidence>
<dbReference type="Proteomes" id="UP000595437">
    <property type="component" value="Chromosome 11"/>
</dbReference>
<gene>
    <name evidence="2" type="ORF">FKW44_017042</name>
</gene>
<evidence type="ECO:0000313" key="3">
    <source>
        <dbReference type="Proteomes" id="UP000595437"/>
    </source>
</evidence>
<dbReference type="OrthoDB" id="10051290at2759"/>